<keyword evidence="3" id="KW-1185">Reference proteome</keyword>
<reference evidence="2 4" key="2">
    <citation type="submission" date="2020-03" db="EMBL/GenBank/DDBJ databases">
        <title>Is there a link between lipid content and antibiotic production in Streptomyces?</title>
        <authorList>
            <person name="David M."/>
            <person name="Lejeune C."/>
            <person name="Abreu S."/>
            <person name="Thibessard A."/>
            <person name="Leblond P."/>
            <person name="Chaminade P."/>
            <person name="Virolle M.-J."/>
        </authorList>
    </citation>
    <scope>NUCLEOTIDE SEQUENCE [LARGE SCALE GENOMIC DNA]</scope>
    <source>
        <strain evidence="2 4">DSM 41481</strain>
    </source>
</reference>
<dbReference type="EMBL" id="LHQL01000008">
    <property type="protein sequence ID" value="OOQ52267.1"/>
    <property type="molecule type" value="Genomic_DNA"/>
</dbReference>
<evidence type="ECO:0000313" key="2">
    <source>
        <dbReference type="EMBL" id="QIT44790.1"/>
    </source>
</evidence>
<evidence type="ECO:0000313" key="3">
    <source>
        <dbReference type="Proteomes" id="UP000190306"/>
    </source>
</evidence>
<dbReference type="RefSeq" id="WP_078633644.1">
    <property type="nucleotide sequence ID" value="NZ_CM007717.1"/>
</dbReference>
<name>A0AAE6Y746_STRAT</name>
<dbReference type="AlphaFoldDB" id="A0AAE6Y746"/>
<dbReference type="EMBL" id="CP050692">
    <property type="protein sequence ID" value="QIT44790.1"/>
    <property type="molecule type" value="Genomic_DNA"/>
</dbReference>
<organism evidence="2 4">
    <name type="scientific">Streptomyces antibioticus</name>
    <dbReference type="NCBI Taxonomy" id="1890"/>
    <lineage>
        <taxon>Bacteria</taxon>
        <taxon>Bacillati</taxon>
        <taxon>Actinomycetota</taxon>
        <taxon>Actinomycetes</taxon>
        <taxon>Kitasatosporales</taxon>
        <taxon>Streptomycetaceae</taxon>
        <taxon>Streptomyces</taxon>
    </lineage>
</organism>
<reference evidence="1 3" key="1">
    <citation type="submission" date="2015-07" db="EMBL/GenBank/DDBJ databases">
        <title>Draft Genome Sequence of Streptomyces antibioticus, IMRU 3720 reveals insights in the evolution of actinomycin biosynthetic gene clusters in Streptomyces.</title>
        <authorList>
            <person name="Crnovcic I."/>
            <person name="Ruckert C."/>
            <person name="Kalinowksi J."/>
            <person name="Keller U."/>
        </authorList>
    </citation>
    <scope>NUCLEOTIDE SEQUENCE [LARGE SCALE GENOMIC DNA]</scope>
    <source>
        <strain evidence="1 3">DSM 41481</strain>
    </source>
</reference>
<protein>
    <submittedName>
        <fullName evidence="2">Uncharacterized protein</fullName>
    </submittedName>
</protein>
<proteinExistence type="predicted"/>
<gene>
    <name evidence="1" type="ORF">AFM16_15265</name>
    <name evidence="2" type="ORF">HCX60_15510</name>
</gene>
<accession>A0AAE6Y746</accession>
<dbReference type="Proteomes" id="UP000190306">
    <property type="component" value="Chromosome"/>
</dbReference>
<evidence type="ECO:0000313" key="4">
    <source>
        <dbReference type="Proteomes" id="UP000502504"/>
    </source>
</evidence>
<dbReference type="Proteomes" id="UP000502504">
    <property type="component" value="Chromosome"/>
</dbReference>
<evidence type="ECO:0000313" key="1">
    <source>
        <dbReference type="EMBL" id="OOQ52267.1"/>
    </source>
</evidence>
<sequence>MGMGPGMPVDMDAIDAMAATATEGADQGDQMWEGLQQGFLNSGGVGRAASFGQGAIEGRAALALAM</sequence>